<feature type="transmembrane region" description="Helical" evidence="1">
    <location>
        <begin position="30"/>
        <end position="55"/>
    </location>
</feature>
<feature type="transmembrane region" description="Helical" evidence="1">
    <location>
        <begin position="272"/>
        <end position="292"/>
    </location>
</feature>
<accession>A0A4Y8PYQ2</accession>
<evidence type="ECO:0000313" key="3">
    <source>
        <dbReference type="Proteomes" id="UP000298246"/>
    </source>
</evidence>
<sequence length="344" mass="39379">MNMFAYLVTKSPVPNDLELVIPGDLPLFEVLLVAGFILHIIFVNILVAGTVSAIYNEIKGIRMGHNVFDQLSYRLATQISIFKSIAVVLGIAPLLIISTIYTQFFYPSTILIGKMWLTLIPLLIVAFLALYVYKFTWQRWQTRKKLHLAFGLLGMLILLFVPLLFITNVASMLQPELWEPGRGFWRSLFAYPTIWQRYLHFMAASFSMMGLFMYGWGKRRERKDSDSVPVWTEYAAYGKRMAALFTALQLLAGPMLLLSMDKRVKSMFLGGSWFHTGLLTAAIGLALVLLWLLLRLAKQDNKRLFLASLALLLLAVTLMSWIRHEVRELYLAPYMEEAPRTLQK</sequence>
<name>A0A4Y8PYQ2_9BACL</name>
<feature type="transmembrane region" description="Helical" evidence="1">
    <location>
        <begin position="81"/>
        <end position="104"/>
    </location>
</feature>
<gene>
    <name evidence="2" type="ORF">B5M42_14915</name>
</gene>
<dbReference type="EMBL" id="MYFO01000019">
    <property type="protein sequence ID" value="TFE86378.1"/>
    <property type="molecule type" value="Genomic_DNA"/>
</dbReference>
<feature type="transmembrane region" description="Helical" evidence="1">
    <location>
        <begin position="198"/>
        <end position="217"/>
    </location>
</feature>
<dbReference type="OrthoDB" id="9814063at2"/>
<organism evidence="2 3">
    <name type="scientific">Paenibacillus athensensis</name>
    <dbReference type="NCBI Taxonomy" id="1967502"/>
    <lineage>
        <taxon>Bacteria</taxon>
        <taxon>Bacillati</taxon>
        <taxon>Bacillota</taxon>
        <taxon>Bacilli</taxon>
        <taxon>Bacillales</taxon>
        <taxon>Paenibacillaceae</taxon>
        <taxon>Paenibacillus</taxon>
    </lineage>
</organism>
<reference evidence="2 3" key="1">
    <citation type="submission" date="2017-03" db="EMBL/GenBank/DDBJ databases">
        <title>Isolation of Levoglucosan Utilizing Bacteria.</title>
        <authorList>
            <person name="Arya A.S."/>
        </authorList>
    </citation>
    <scope>NUCLEOTIDE SEQUENCE [LARGE SCALE GENOMIC DNA]</scope>
    <source>
        <strain evidence="2 3">MEC069</strain>
    </source>
</reference>
<protein>
    <recommendedName>
        <fullName evidence="4">Cytochrome c class I</fullName>
    </recommendedName>
</protein>
<evidence type="ECO:0008006" key="4">
    <source>
        <dbReference type="Google" id="ProtNLM"/>
    </source>
</evidence>
<proteinExistence type="predicted"/>
<comment type="caution">
    <text evidence="2">The sequence shown here is derived from an EMBL/GenBank/DDBJ whole genome shotgun (WGS) entry which is preliminary data.</text>
</comment>
<dbReference type="RefSeq" id="WP_134754195.1">
    <property type="nucleotide sequence ID" value="NZ_MYFO02000014.1"/>
</dbReference>
<feature type="transmembrane region" description="Helical" evidence="1">
    <location>
        <begin position="304"/>
        <end position="322"/>
    </location>
</feature>
<evidence type="ECO:0000313" key="2">
    <source>
        <dbReference type="EMBL" id="TFE86378.1"/>
    </source>
</evidence>
<keyword evidence="1" id="KW-0472">Membrane</keyword>
<feature type="transmembrane region" description="Helical" evidence="1">
    <location>
        <begin position="241"/>
        <end position="260"/>
    </location>
</feature>
<feature type="transmembrane region" description="Helical" evidence="1">
    <location>
        <begin position="148"/>
        <end position="170"/>
    </location>
</feature>
<keyword evidence="1" id="KW-0812">Transmembrane</keyword>
<dbReference type="AlphaFoldDB" id="A0A4Y8PYQ2"/>
<keyword evidence="3" id="KW-1185">Reference proteome</keyword>
<keyword evidence="1" id="KW-1133">Transmembrane helix</keyword>
<evidence type="ECO:0000256" key="1">
    <source>
        <dbReference type="SAM" id="Phobius"/>
    </source>
</evidence>
<feature type="transmembrane region" description="Helical" evidence="1">
    <location>
        <begin position="116"/>
        <end position="136"/>
    </location>
</feature>
<dbReference type="Proteomes" id="UP000298246">
    <property type="component" value="Unassembled WGS sequence"/>
</dbReference>